<dbReference type="EMBL" id="VUNJ01000022">
    <property type="protein sequence ID" value="MST93234.1"/>
    <property type="molecule type" value="Genomic_DNA"/>
</dbReference>
<proteinExistence type="predicted"/>
<comment type="caution">
    <text evidence="2">The sequence shown here is derived from an EMBL/GenBank/DDBJ whole genome shotgun (WGS) entry which is preliminary data.</text>
</comment>
<dbReference type="RefSeq" id="WP_055081398.1">
    <property type="nucleotide sequence ID" value="NZ_JBKWPM010000017.1"/>
</dbReference>
<feature type="transmembrane region" description="Helical" evidence="1">
    <location>
        <begin position="74"/>
        <end position="97"/>
    </location>
</feature>
<sequence length="178" mass="20588">MIKKRDSQNRPEQYYSEMLLRQYPWLKDKLKNEEYPITFSHRKPETLLGLSLVFIGLFVVFDTLFHMASFGNALFVILSVFIGAALFYGGLWAICFAKRSYILVTSERVLHQKTNWIGQPGKEVSISRNEIRRVRFLKSTVMYRVGRSDGGIALEMKNGRTVFISSVLHGENIFDALR</sequence>
<feature type="transmembrane region" description="Helical" evidence="1">
    <location>
        <begin position="47"/>
        <end position="68"/>
    </location>
</feature>
<keyword evidence="1" id="KW-1133">Transmembrane helix</keyword>
<reference evidence="2 3" key="1">
    <citation type="submission" date="2019-08" db="EMBL/GenBank/DDBJ databases">
        <title>In-depth cultivation of the pig gut microbiome towards novel bacterial diversity and tailored functional studies.</title>
        <authorList>
            <person name="Wylensek D."/>
            <person name="Hitch T.C.A."/>
            <person name="Clavel T."/>
        </authorList>
    </citation>
    <scope>NUCLEOTIDE SEQUENCE [LARGE SCALE GENOMIC DNA]</scope>
    <source>
        <strain evidence="2 3">WCA3-601-WT-6J</strain>
    </source>
</reference>
<evidence type="ECO:0008006" key="4">
    <source>
        <dbReference type="Google" id="ProtNLM"/>
    </source>
</evidence>
<dbReference type="Proteomes" id="UP000431913">
    <property type="component" value="Unassembled WGS sequence"/>
</dbReference>
<protein>
    <recommendedName>
        <fullName evidence="4">DUF304 domain-containing protein</fullName>
    </recommendedName>
</protein>
<name>A0A6I2UAS2_9FIRM</name>
<evidence type="ECO:0000256" key="1">
    <source>
        <dbReference type="SAM" id="Phobius"/>
    </source>
</evidence>
<dbReference type="AlphaFoldDB" id="A0A6I2UAS2"/>
<organism evidence="2 3">
    <name type="scientific">Ruthenibacterium lactatiformans</name>
    <dbReference type="NCBI Taxonomy" id="1550024"/>
    <lineage>
        <taxon>Bacteria</taxon>
        <taxon>Bacillati</taxon>
        <taxon>Bacillota</taxon>
        <taxon>Clostridia</taxon>
        <taxon>Eubacteriales</taxon>
        <taxon>Oscillospiraceae</taxon>
        <taxon>Ruthenibacterium</taxon>
    </lineage>
</organism>
<evidence type="ECO:0000313" key="3">
    <source>
        <dbReference type="Proteomes" id="UP000431913"/>
    </source>
</evidence>
<keyword evidence="1" id="KW-0472">Membrane</keyword>
<evidence type="ECO:0000313" key="2">
    <source>
        <dbReference type="EMBL" id="MST93234.1"/>
    </source>
</evidence>
<gene>
    <name evidence="2" type="ORF">FYJ76_15065</name>
</gene>
<keyword evidence="1" id="KW-0812">Transmembrane</keyword>
<accession>A0A6I2UAS2</accession>